<evidence type="ECO:0000256" key="1">
    <source>
        <dbReference type="ARBA" id="ARBA00004651"/>
    </source>
</evidence>
<evidence type="ECO:0000256" key="4">
    <source>
        <dbReference type="ARBA" id="ARBA00022692"/>
    </source>
</evidence>
<keyword evidence="6 7" id="KW-0472">Membrane</keyword>
<feature type="transmembrane region" description="Helical" evidence="7">
    <location>
        <begin position="411"/>
        <end position="432"/>
    </location>
</feature>
<dbReference type="InterPro" id="IPR011701">
    <property type="entry name" value="MFS"/>
</dbReference>
<dbReference type="Gene3D" id="1.20.1250.20">
    <property type="entry name" value="MFS general substrate transporter like domains"/>
    <property type="match status" value="1"/>
</dbReference>
<dbReference type="EMBL" id="QLNP01000062">
    <property type="protein sequence ID" value="RAM38339.1"/>
    <property type="molecule type" value="Genomic_DNA"/>
</dbReference>
<dbReference type="PROSITE" id="PS50850">
    <property type="entry name" value="MFS"/>
    <property type="match status" value="1"/>
</dbReference>
<dbReference type="Pfam" id="PF07690">
    <property type="entry name" value="MFS_1"/>
    <property type="match status" value="1"/>
</dbReference>
<dbReference type="Pfam" id="PF00083">
    <property type="entry name" value="Sugar_tr"/>
    <property type="match status" value="1"/>
</dbReference>
<reference evidence="9 10" key="1">
    <citation type="submission" date="2018-04" db="EMBL/GenBank/DDBJ databases">
        <title>Bacteria isolated from cave deposits of Manipur.</title>
        <authorList>
            <person name="Sahoo D."/>
            <person name="Sarangthem I."/>
            <person name="Nandeibam J."/>
        </authorList>
    </citation>
    <scope>NUCLEOTIDE SEQUENCE [LARGE SCALE GENOMIC DNA]</scope>
    <source>
        <strain evidence="10">mrc11</strain>
    </source>
</reference>
<feature type="domain" description="Major facilitator superfamily (MFS) profile" evidence="8">
    <location>
        <begin position="23"/>
        <end position="436"/>
    </location>
</feature>
<keyword evidence="5 7" id="KW-1133">Transmembrane helix</keyword>
<feature type="transmembrane region" description="Helical" evidence="7">
    <location>
        <begin position="197"/>
        <end position="214"/>
    </location>
</feature>
<keyword evidence="4 7" id="KW-0812">Transmembrane</keyword>
<dbReference type="InterPro" id="IPR020846">
    <property type="entry name" value="MFS_dom"/>
</dbReference>
<dbReference type="InterPro" id="IPR036259">
    <property type="entry name" value="MFS_trans_sf"/>
</dbReference>
<feature type="transmembrane region" description="Helical" evidence="7">
    <location>
        <begin position="318"/>
        <end position="337"/>
    </location>
</feature>
<evidence type="ECO:0000256" key="3">
    <source>
        <dbReference type="ARBA" id="ARBA00022475"/>
    </source>
</evidence>
<sequence>MSSPATNPPSRQATRMPAGAKKAIIASSVGTLIEWYDYALYGAAAGLVIGPLFFPGGNSTTATLAAFATFAVGFVVRPLGGIFIAHLGDTIGRKPAMILTIMLMGIATVAVGLLPPASAIGIWAPILLVLFRALQGFGAGAELSGALTVVSEFVSPRRRGLVTGLVNGTAGGGVLLSTIAFSIVIGLPKDDLMSWGWRIPFLLSAVLFFLALYIRKSLDETPEYREVMEKNGIEGKKRVPFLEVFRLYPRNTIGAILLWTGHNCNNYLANAFALSYLTGTVGMDRPSALTAVIIAALSTVIMTPLMGMLGDRIGYRKVYLGSMIFCVFWAVPFFLMLSSGNLALAIIALVIGYGGVTGATNGVGGALNANMFPAKYRYTGIAVGKEINAALIAGPTPFIATALIAANGGGIWLVSLFSIACSLVTVIAVIAVGKSVGDAPVQEQEQDAASVKANPARV</sequence>
<accession>A0A328HI77</accession>
<dbReference type="PANTHER" id="PTHR43045">
    <property type="entry name" value="SHIKIMATE TRANSPORTER"/>
    <property type="match status" value="1"/>
</dbReference>
<feature type="transmembrane region" description="Helical" evidence="7">
    <location>
        <begin position="96"/>
        <end position="114"/>
    </location>
</feature>
<evidence type="ECO:0000313" key="10">
    <source>
        <dbReference type="Proteomes" id="UP000249166"/>
    </source>
</evidence>
<comment type="caution">
    <text evidence="9">The sequence shown here is derived from an EMBL/GenBank/DDBJ whole genome shotgun (WGS) entry which is preliminary data.</text>
</comment>
<dbReference type="AlphaFoldDB" id="A0A328HI77"/>
<evidence type="ECO:0000256" key="2">
    <source>
        <dbReference type="ARBA" id="ARBA00022448"/>
    </source>
</evidence>
<feature type="transmembrane region" description="Helical" evidence="7">
    <location>
        <begin position="256"/>
        <end position="276"/>
    </location>
</feature>
<comment type="subcellular location">
    <subcellularLocation>
        <location evidence="1">Cell membrane</location>
        <topology evidence="1">Multi-pass membrane protein</topology>
    </subcellularLocation>
</comment>
<dbReference type="PANTHER" id="PTHR43045:SF1">
    <property type="entry name" value="SHIKIMATE TRANSPORTER"/>
    <property type="match status" value="1"/>
</dbReference>
<dbReference type="SUPFAM" id="SSF103473">
    <property type="entry name" value="MFS general substrate transporter"/>
    <property type="match status" value="1"/>
</dbReference>
<dbReference type="OrthoDB" id="8953821at2"/>
<dbReference type="InterPro" id="IPR005828">
    <property type="entry name" value="MFS_sugar_transport-like"/>
</dbReference>
<evidence type="ECO:0000259" key="8">
    <source>
        <dbReference type="PROSITE" id="PS50850"/>
    </source>
</evidence>
<evidence type="ECO:0000313" key="9">
    <source>
        <dbReference type="EMBL" id="RAM38339.1"/>
    </source>
</evidence>
<feature type="transmembrane region" description="Helical" evidence="7">
    <location>
        <begin position="387"/>
        <end position="405"/>
    </location>
</feature>
<dbReference type="GO" id="GO:0005886">
    <property type="term" value="C:plasma membrane"/>
    <property type="evidence" value="ECO:0007669"/>
    <property type="project" value="UniProtKB-SubCell"/>
</dbReference>
<feature type="transmembrane region" description="Helical" evidence="7">
    <location>
        <begin position="62"/>
        <end position="84"/>
    </location>
</feature>
<name>A0A328HI77_ARTGO</name>
<feature type="transmembrane region" description="Helical" evidence="7">
    <location>
        <begin position="161"/>
        <end position="185"/>
    </location>
</feature>
<evidence type="ECO:0000256" key="5">
    <source>
        <dbReference type="ARBA" id="ARBA00022989"/>
    </source>
</evidence>
<keyword evidence="3" id="KW-1003">Cell membrane</keyword>
<dbReference type="GO" id="GO:0022857">
    <property type="term" value="F:transmembrane transporter activity"/>
    <property type="evidence" value="ECO:0007669"/>
    <property type="project" value="InterPro"/>
</dbReference>
<proteinExistence type="predicted"/>
<protein>
    <submittedName>
        <fullName evidence="9">MFS transporter</fullName>
    </submittedName>
</protein>
<feature type="transmembrane region" description="Helical" evidence="7">
    <location>
        <begin position="288"/>
        <end position="306"/>
    </location>
</feature>
<dbReference type="CDD" id="cd17369">
    <property type="entry name" value="MFS_ShiA_like"/>
    <property type="match status" value="1"/>
</dbReference>
<feature type="transmembrane region" description="Helical" evidence="7">
    <location>
        <begin position="343"/>
        <end position="367"/>
    </location>
</feature>
<keyword evidence="2" id="KW-0813">Transport</keyword>
<evidence type="ECO:0000256" key="6">
    <source>
        <dbReference type="ARBA" id="ARBA00023136"/>
    </source>
</evidence>
<dbReference type="Proteomes" id="UP000249166">
    <property type="component" value="Unassembled WGS sequence"/>
</dbReference>
<organism evidence="9 10">
    <name type="scientific">Arthrobacter globiformis</name>
    <dbReference type="NCBI Taxonomy" id="1665"/>
    <lineage>
        <taxon>Bacteria</taxon>
        <taxon>Bacillati</taxon>
        <taxon>Actinomycetota</taxon>
        <taxon>Actinomycetes</taxon>
        <taxon>Micrococcales</taxon>
        <taxon>Micrococcaceae</taxon>
        <taxon>Arthrobacter</taxon>
    </lineage>
</organism>
<evidence type="ECO:0000256" key="7">
    <source>
        <dbReference type="SAM" id="Phobius"/>
    </source>
</evidence>
<gene>
    <name evidence="9" type="ORF">DBZ45_04850</name>
</gene>
<feature type="transmembrane region" description="Helical" evidence="7">
    <location>
        <begin position="38"/>
        <end position="56"/>
    </location>
</feature>